<feature type="signal peptide" evidence="2">
    <location>
        <begin position="1"/>
        <end position="27"/>
    </location>
</feature>
<dbReference type="InterPro" id="IPR008972">
    <property type="entry name" value="Cupredoxin"/>
</dbReference>
<dbReference type="PANTHER" id="PTHR11709">
    <property type="entry name" value="MULTI-COPPER OXIDASE"/>
    <property type="match status" value="1"/>
</dbReference>
<organism evidence="6 7">
    <name type="scientific">Phytophthora fragariaefolia</name>
    <dbReference type="NCBI Taxonomy" id="1490495"/>
    <lineage>
        <taxon>Eukaryota</taxon>
        <taxon>Sar</taxon>
        <taxon>Stramenopiles</taxon>
        <taxon>Oomycota</taxon>
        <taxon>Peronosporomycetes</taxon>
        <taxon>Peronosporales</taxon>
        <taxon>Peronosporaceae</taxon>
        <taxon>Phytophthora</taxon>
    </lineage>
</organism>
<dbReference type="FunFam" id="2.60.40.420:FF:000045">
    <property type="entry name" value="Laccase 2"/>
    <property type="match status" value="1"/>
</dbReference>
<feature type="chain" id="PRO_5040990823" evidence="2">
    <location>
        <begin position="28"/>
        <end position="429"/>
    </location>
</feature>
<dbReference type="Proteomes" id="UP001165121">
    <property type="component" value="Unassembled WGS sequence"/>
</dbReference>
<comment type="similarity">
    <text evidence="1">Belongs to the multicopper oxidase family.</text>
</comment>
<evidence type="ECO:0000256" key="1">
    <source>
        <dbReference type="ARBA" id="ARBA00010609"/>
    </source>
</evidence>
<dbReference type="GO" id="GO:0005507">
    <property type="term" value="F:copper ion binding"/>
    <property type="evidence" value="ECO:0007669"/>
    <property type="project" value="InterPro"/>
</dbReference>
<feature type="domain" description="Plastocyanin-like" evidence="5">
    <location>
        <begin position="50"/>
        <end position="115"/>
    </location>
</feature>
<protein>
    <submittedName>
        <fullName evidence="6">Unnamed protein product</fullName>
    </submittedName>
</protein>
<gene>
    <name evidence="6" type="ORF">Pfra01_001806700</name>
</gene>
<evidence type="ECO:0000256" key="2">
    <source>
        <dbReference type="SAM" id="SignalP"/>
    </source>
</evidence>
<dbReference type="Pfam" id="PF00394">
    <property type="entry name" value="Cu-oxidase"/>
    <property type="match status" value="1"/>
</dbReference>
<dbReference type="CDD" id="cd04205">
    <property type="entry name" value="CuRO_2_LCC_like"/>
    <property type="match status" value="1"/>
</dbReference>
<dbReference type="GO" id="GO:0016491">
    <property type="term" value="F:oxidoreductase activity"/>
    <property type="evidence" value="ECO:0007669"/>
    <property type="project" value="InterPro"/>
</dbReference>
<evidence type="ECO:0000259" key="4">
    <source>
        <dbReference type="Pfam" id="PF07731"/>
    </source>
</evidence>
<keyword evidence="7" id="KW-1185">Reference proteome</keyword>
<dbReference type="PANTHER" id="PTHR11709:SF511">
    <property type="entry name" value="LACCASE"/>
    <property type="match status" value="1"/>
</dbReference>
<reference evidence="6" key="1">
    <citation type="submission" date="2023-04" db="EMBL/GenBank/DDBJ databases">
        <title>Phytophthora fragariaefolia NBRC 109709.</title>
        <authorList>
            <person name="Ichikawa N."/>
            <person name="Sato H."/>
            <person name="Tonouchi N."/>
        </authorList>
    </citation>
    <scope>NUCLEOTIDE SEQUENCE</scope>
    <source>
        <strain evidence="6">NBRC 109709</strain>
    </source>
</reference>
<keyword evidence="2" id="KW-0732">Signal</keyword>
<name>A0A9W6XWX5_9STRA</name>
<feature type="domain" description="Plastocyanin-like" evidence="3">
    <location>
        <begin position="128"/>
        <end position="241"/>
    </location>
</feature>
<dbReference type="Gene3D" id="2.60.40.420">
    <property type="entry name" value="Cupredoxins - blue copper proteins"/>
    <property type="match status" value="2"/>
</dbReference>
<evidence type="ECO:0000259" key="3">
    <source>
        <dbReference type="Pfam" id="PF00394"/>
    </source>
</evidence>
<evidence type="ECO:0000313" key="7">
    <source>
        <dbReference type="Proteomes" id="UP001165121"/>
    </source>
</evidence>
<dbReference type="Pfam" id="PF07732">
    <property type="entry name" value="Cu-oxidase_3"/>
    <property type="match status" value="1"/>
</dbReference>
<dbReference type="InterPro" id="IPR011707">
    <property type="entry name" value="Cu-oxidase-like_N"/>
</dbReference>
<dbReference type="EMBL" id="BSXT01002173">
    <property type="protein sequence ID" value="GMF47616.1"/>
    <property type="molecule type" value="Genomic_DNA"/>
</dbReference>
<dbReference type="OrthoDB" id="2121828at2759"/>
<dbReference type="InterPro" id="IPR001117">
    <property type="entry name" value="Cu-oxidase_2nd"/>
</dbReference>
<evidence type="ECO:0000259" key="5">
    <source>
        <dbReference type="Pfam" id="PF07732"/>
    </source>
</evidence>
<comment type="caution">
    <text evidence="6">The sequence shown here is derived from an EMBL/GenBank/DDBJ whole genome shotgun (WGS) entry which is preliminary data.</text>
</comment>
<accession>A0A9W6XWX5</accession>
<dbReference type="InterPro" id="IPR045087">
    <property type="entry name" value="Cu-oxidase_fam"/>
</dbReference>
<dbReference type="Pfam" id="PF07731">
    <property type="entry name" value="Cu-oxidase_2"/>
    <property type="match status" value="1"/>
</dbReference>
<dbReference type="AlphaFoldDB" id="A0A9W6XWX5"/>
<evidence type="ECO:0000313" key="6">
    <source>
        <dbReference type="EMBL" id="GMF47616.1"/>
    </source>
</evidence>
<feature type="domain" description="Plastocyanin-like" evidence="4">
    <location>
        <begin position="336"/>
        <end position="400"/>
    </location>
</feature>
<sequence>MSRCHLSVVLTTFLMLQLSLFLGRGTADAVIYDWRLTPVMTAFDGVLLETLGVNDKPCDEAIIEVKLGQEVEVRVTNELYNSTCLHWHGMKQLGTQEMDGVSGFTQCFIEPNTTALTDIYHTAPTFGPALWDTIAINNRGRFNCTAAAINNLTVCSTDQPLTTYNFQAGKKYLLRLMSLAAMAPFDFSIDDHEFQVIAADGEAVQPTGLINSIFINAGQRYDIIIEAKNDTQDSYWMRAKGLTGLPWIARSSDTGLPGFNDEGLANVRYNTASTSDPTTKQCEEIVTVNEFDFTPVLPAVLPTTPSDRSIVQFNITALGGVISLDGGEYYSLEIPDQPPLLTISNGSSTTDLPASANARALEYGKHIEVVVVNSMNEQHPFHLHSHVPWVVGSGQASAEDIYNNNLPPSKLEGMCTLCHLVEQMQMAPV</sequence>
<dbReference type="InterPro" id="IPR011706">
    <property type="entry name" value="Cu-oxidase_C"/>
</dbReference>
<dbReference type="SUPFAM" id="SSF49503">
    <property type="entry name" value="Cupredoxins"/>
    <property type="match status" value="3"/>
</dbReference>
<proteinExistence type="inferred from homology"/>